<dbReference type="HOGENOM" id="CLU_3228674_0_0_10"/>
<proteinExistence type="predicted"/>
<dbReference type="EMBL" id="ABFK02000016">
    <property type="protein sequence ID" value="EDS04770.1"/>
    <property type="molecule type" value="Genomic_DNA"/>
</dbReference>
<evidence type="ECO:0000313" key="2">
    <source>
        <dbReference type="Proteomes" id="UP000005819"/>
    </source>
</evidence>
<sequence>MVFSRLNYFQNTFNPLCIPLCPDFRRLQKALFHGHTRVQSVQI</sequence>
<gene>
    <name evidence="1" type="ORF">ALIPUT_00643</name>
</gene>
<reference evidence="1" key="1">
    <citation type="submission" date="2007-10" db="EMBL/GenBank/DDBJ databases">
        <authorList>
            <person name="Fulton L."/>
            <person name="Clifton S."/>
            <person name="Fulton B."/>
            <person name="Xu J."/>
            <person name="Minx P."/>
            <person name="Pepin K.H."/>
            <person name="Johnson M."/>
            <person name="Thiruvilangam P."/>
            <person name="Bhonagiri V."/>
            <person name="Nash W.E."/>
            <person name="Mardis E.R."/>
            <person name="Wilson R.K."/>
        </authorList>
    </citation>
    <scope>NUCLEOTIDE SEQUENCE [LARGE SCALE GENOMIC DNA]</scope>
    <source>
        <strain evidence="1">DSM 17216</strain>
    </source>
</reference>
<dbReference type="AlphaFoldDB" id="B0MSH4"/>
<accession>B0MSH4</accession>
<keyword evidence="2" id="KW-1185">Reference proteome</keyword>
<reference evidence="1" key="2">
    <citation type="submission" date="2013-09" db="EMBL/GenBank/DDBJ databases">
        <title>Draft genome sequence of Alistipes putredinis (DSM 17216).</title>
        <authorList>
            <person name="Sudarsanam P."/>
            <person name="Ley R."/>
            <person name="Guruge J."/>
            <person name="Turnbaugh P.J."/>
            <person name="Mahowald M."/>
            <person name="Liep D."/>
            <person name="Gordon J."/>
        </authorList>
    </citation>
    <scope>NUCLEOTIDE SEQUENCE</scope>
    <source>
        <strain evidence="1">DSM 17216</strain>
    </source>
</reference>
<protein>
    <submittedName>
        <fullName evidence="1">Uncharacterized protein</fullName>
    </submittedName>
</protein>
<organism evidence="1 2">
    <name type="scientific">Alistipes putredinis DSM 17216</name>
    <dbReference type="NCBI Taxonomy" id="445970"/>
    <lineage>
        <taxon>Bacteria</taxon>
        <taxon>Pseudomonadati</taxon>
        <taxon>Bacteroidota</taxon>
        <taxon>Bacteroidia</taxon>
        <taxon>Bacteroidales</taxon>
        <taxon>Rikenellaceae</taxon>
        <taxon>Alistipes</taxon>
    </lineage>
</organism>
<dbReference type="Proteomes" id="UP000005819">
    <property type="component" value="Unassembled WGS sequence"/>
</dbReference>
<comment type="caution">
    <text evidence="1">The sequence shown here is derived from an EMBL/GenBank/DDBJ whole genome shotgun (WGS) entry which is preliminary data.</text>
</comment>
<evidence type="ECO:0000313" key="1">
    <source>
        <dbReference type="EMBL" id="EDS04770.1"/>
    </source>
</evidence>
<name>B0MSH4_9BACT</name>